<sequence>MKLSAYSEIISAAEKQNYNRNCVQYLSGIYPSISNETLYSIVSQAYQRYTKKSYPQHHSSAAVEAYYNAYSEAAGTEPPEEVRILKRIFCGNGPETRNRSIKSGYSGTMQGTQRNIV</sequence>
<evidence type="ECO:0000256" key="3">
    <source>
        <dbReference type="ARBA" id="ARBA00022490"/>
    </source>
</evidence>
<evidence type="ECO:0000313" key="6">
    <source>
        <dbReference type="Proteomes" id="UP000695022"/>
    </source>
</evidence>
<evidence type="ECO:0000313" key="7">
    <source>
        <dbReference type="RefSeq" id="XP_014669961.1"/>
    </source>
</evidence>
<evidence type="ECO:0000256" key="5">
    <source>
        <dbReference type="ARBA" id="ARBA00023480"/>
    </source>
</evidence>
<accession>A0ABM1ECP0</accession>
<dbReference type="RefSeq" id="XP_014669961.1">
    <property type="nucleotide sequence ID" value="XM_014814475.1"/>
</dbReference>
<evidence type="ECO:0000256" key="2">
    <source>
        <dbReference type="ARBA" id="ARBA00004496"/>
    </source>
</evidence>
<dbReference type="Proteomes" id="UP000695022">
    <property type="component" value="Unplaced"/>
</dbReference>
<dbReference type="GeneID" id="106810950"/>
<gene>
    <name evidence="7" type="primary">LOC106810950</name>
</gene>
<keyword evidence="6" id="KW-1185">Reference proteome</keyword>
<evidence type="ECO:0000256" key="1">
    <source>
        <dbReference type="ARBA" id="ARBA00004123"/>
    </source>
</evidence>
<comment type="subcellular location">
    <subcellularLocation>
        <location evidence="2">Cytoplasm</location>
    </subcellularLocation>
    <subcellularLocation>
        <location evidence="1">Nucleus</location>
    </subcellularLocation>
</comment>
<dbReference type="InterPro" id="IPR029404">
    <property type="entry name" value="CDIN1"/>
</dbReference>
<evidence type="ECO:0000256" key="4">
    <source>
        <dbReference type="ARBA" id="ARBA00023242"/>
    </source>
</evidence>
<keyword evidence="3" id="KW-0963">Cytoplasm</keyword>
<proteinExistence type="predicted"/>
<name>A0ABM1ECP0_PRICU</name>
<reference evidence="7" key="1">
    <citation type="submission" date="2025-08" db="UniProtKB">
        <authorList>
            <consortium name="RefSeq"/>
        </authorList>
    </citation>
    <scope>IDENTIFICATION</scope>
</reference>
<dbReference type="PANTHER" id="PTHR31661">
    <property type="entry name" value="SIMILAR TO CDNA SEQUENCE BC052040"/>
    <property type="match status" value="1"/>
</dbReference>
<keyword evidence="4" id="KW-0539">Nucleus</keyword>
<protein>
    <recommendedName>
        <fullName evidence="5">CDAN1-interacting nuclease 1</fullName>
    </recommendedName>
</protein>
<organism evidence="6 7">
    <name type="scientific">Priapulus caudatus</name>
    <name type="common">Priapulid worm</name>
    <dbReference type="NCBI Taxonomy" id="37621"/>
    <lineage>
        <taxon>Eukaryota</taxon>
        <taxon>Metazoa</taxon>
        <taxon>Ecdysozoa</taxon>
        <taxon>Scalidophora</taxon>
        <taxon>Priapulida</taxon>
        <taxon>Priapulimorpha</taxon>
        <taxon>Priapulimorphida</taxon>
        <taxon>Priapulidae</taxon>
        <taxon>Priapulus</taxon>
    </lineage>
</organism>
<dbReference type="PANTHER" id="PTHR31661:SF1">
    <property type="entry name" value="CDAN1-INTERACTING NUCLEASE 1"/>
    <property type="match status" value="1"/>
</dbReference>